<dbReference type="PRINTS" id="PR00598">
    <property type="entry name" value="HTHMARR"/>
</dbReference>
<dbReference type="InterPro" id="IPR036388">
    <property type="entry name" value="WH-like_DNA-bd_sf"/>
</dbReference>
<evidence type="ECO:0000259" key="4">
    <source>
        <dbReference type="PROSITE" id="PS50995"/>
    </source>
</evidence>
<name>A0A1W2CRY4_9FIRM</name>
<evidence type="ECO:0000256" key="2">
    <source>
        <dbReference type="ARBA" id="ARBA00023125"/>
    </source>
</evidence>
<dbReference type="InterPro" id="IPR023187">
    <property type="entry name" value="Tscrpt_reg_MarR-type_CS"/>
</dbReference>
<proteinExistence type="predicted"/>
<evidence type="ECO:0000256" key="1">
    <source>
        <dbReference type="ARBA" id="ARBA00023015"/>
    </source>
</evidence>
<dbReference type="OrthoDB" id="6462103at2"/>
<dbReference type="InterPro" id="IPR036390">
    <property type="entry name" value="WH_DNA-bd_sf"/>
</dbReference>
<accession>A0A1W2CRY4</accession>
<gene>
    <name evidence="5" type="ORF">SAMN02745168_0209</name>
</gene>
<dbReference type="GO" id="GO:0003677">
    <property type="term" value="F:DNA binding"/>
    <property type="evidence" value="ECO:0007669"/>
    <property type="project" value="UniProtKB-KW"/>
</dbReference>
<dbReference type="Pfam" id="PF01047">
    <property type="entry name" value="MarR"/>
    <property type="match status" value="1"/>
</dbReference>
<keyword evidence="2 5" id="KW-0238">DNA-binding</keyword>
<evidence type="ECO:0000313" key="5">
    <source>
        <dbReference type="EMBL" id="SMC87714.1"/>
    </source>
</evidence>
<dbReference type="AlphaFoldDB" id="A0A1W2CRY4"/>
<dbReference type="SMART" id="SM00347">
    <property type="entry name" value="HTH_MARR"/>
    <property type="match status" value="1"/>
</dbReference>
<dbReference type="PANTHER" id="PTHR42756">
    <property type="entry name" value="TRANSCRIPTIONAL REGULATOR, MARR"/>
    <property type="match status" value="1"/>
</dbReference>
<sequence>MTAYEKPISVWISILYRYRRSYIVKKLEKYGSLGGWYLLVMSLYHNEGASQEQLAGILKIDKAAVARGVKKLVKDEYVIRRPDSADKRAYQLFLTQKALDLIPEILGVMKEWEKGILSGIPEESHGMIKQYLRQMAENACGVKPEAL</sequence>
<keyword evidence="6" id="KW-1185">Reference proteome</keyword>
<protein>
    <submittedName>
        <fullName evidence="5">DNA-binding transcriptional regulator, MarR family</fullName>
    </submittedName>
</protein>
<dbReference type="PANTHER" id="PTHR42756:SF2">
    <property type="entry name" value="MARR FAMILY REGULATORY PROTEIN"/>
    <property type="match status" value="1"/>
</dbReference>
<reference evidence="5 6" key="1">
    <citation type="submission" date="2017-04" db="EMBL/GenBank/DDBJ databases">
        <authorList>
            <person name="Afonso C.L."/>
            <person name="Miller P.J."/>
            <person name="Scott M.A."/>
            <person name="Spackman E."/>
            <person name="Goraichik I."/>
            <person name="Dimitrov K.M."/>
            <person name="Suarez D.L."/>
            <person name="Swayne D.E."/>
        </authorList>
    </citation>
    <scope>NUCLEOTIDE SEQUENCE [LARGE SCALE GENOMIC DNA]</scope>
    <source>
        <strain evidence="5 6">DSM 12816</strain>
    </source>
</reference>
<dbReference type="Gene3D" id="1.10.10.10">
    <property type="entry name" value="Winged helix-like DNA-binding domain superfamily/Winged helix DNA-binding domain"/>
    <property type="match status" value="1"/>
</dbReference>
<dbReference type="InterPro" id="IPR000835">
    <property type="entry name" value="HTH_MarR-typ"/>
</dbReference>
<keyword evidence="3" id="KW-0804">Transcription</keyword>
<evidence type="ECO:0000313" key="6">
    <source>
        <dbReference type="Proteomes" id="UP000192790"/>
    </source>
</evidence>
<organism evidence="5 6">
    <name type="scientific">Papillibacter cinnamivorans DSM 12816</name>
    <dbReference type="NCBI Taxonomy" id="1122930"/>
    <lineage>
        <taxon>Bacteria</taxon>
        <taxon>Bacillati</taxon>
        <taxon>Bacillota</taxon>
        <taxon>Clostridia</taxon>
        <taxon>Eubacteriales</taxon>
        <taxon>Oscillospiraceae</taxon>
        <taxon>Papillibacter</taxon>
    </lineage>
</organism>
<dbReference type="PROSITE" id="PS50995">
    <property type="entry name" value="HTH_MARR_2"/>
    <property type="match status" value="1"/>
</dbReference>
<dbReference type="EMBL" id="FWXW01000012">
    <property type="protein sequence ID" value="SMC87714.1"/>
    <property type="molecule type" value="Genomic_DNA"/>
</dbReference>
<dbReference type="Proteomes" id="UP000192790">
    <property type="component" value="Unassembled WGS sequence"/>
</dbReference>
<dbReference type="STRING" id="1122930.SAMN02745168_0209"/>
<dbReference type="SUPFAM" id="SSF46785">
    <property type="entry name" value="Winged helix' DNA-binding domain"/>
    <property type="match status" value="1"/>
</dbReference>
<feature type="domain" description="HTH marR-type" evidence="4">
    <location>
        <begin position="5"/>
        <end position="137"/>
    </location>
</feature>
<dbReference type="RefSeq" id="WP_084235627.1">
    <property type="nucleotide sequence ID" value="NZ_FWXW01000012.1"/>
</dbReference>
<dbReference type="PROSITE" id="PS01117">
    <property type="entry name" value="HTH_MARR_1"/>
    <property type="match status" value="1"/>
</dbReference>
<dbReference type="GO" id="GO:0003700">
    <property type="term" value="F:DNA-binding transcription factor activity"/>
    <property type="evidence" value="ECO:0007669"/>
    <property type="project" value="InterPro"/>
</dbReference>
<keyword evidence="1" id="KW-0805">Transcription regulation</keyword>
<evidence type="ECO:0000256" key="3">
    <source>
        <dbReference type="ARBA" id="ARBA00023163"/>
    </source>
</evidence>